<dbReference type="Pfam" id="PF07983">
    <property type="entry name" value="X8"/>
    <property type="match status" value="1"/>
</dbReference>
<dbReference type="GO" id="GO:0009506">
    <property type="term" value="C:plasmodesma"/>
    <property type="evidence" value="ECO:0007669"/>
    <property type="project" value="UniProtKB-ARBA"/>
</dbReference>
<comment type="caution">
    <text evidence="4">The sequence shown here is derived from an EMBL/GenBank/DDBJ whole genome shotgun (WGS) entry which is preliminary data.</text>
</comment>
<evidence type="ECO:0000259" key="3">
    <source>
        <dbReference type="SMART" id="SM00768"/>
    </source>
</evidence>
<dbReference type="EMBL" id="JAMYWD010000003">
    <property type="protein sequence ID" value="KAJ4976514.1"/>
    <property type="molecule type" value="Genomic_DNA"/>
</dbReference>
<dbReference type="Proteomes" id="UP001141806">
    <property type="component" value="Unassembled WGS sequence"/>
</dbReference>
<organism evidence="4 5">
    <name type="scientific">Protea cynaroides</name>
    <dbReference type="NCBI Taxonomy" id="273540"/>
    <lineage>
        <taxon>Eukaryota</taxon>
        <taxon>Viridiplantae</taxon>
        <taxon>Streptophyta</taxon>
        <taxon>Embryophyta</taxon>
        <taxon>Tracheophyta</taxon>
        <taxon>Spermatophyta</taxon>
        <taxon>Magnoliopsida</taxon>
        <taxon>Proteales</taxon>
        <taxon>Proteaceae</taxon>
        <taxon>Protea</taxon>
    </lineage>
</organism>
<protein>
    <recommendedName>
        <fullName evidence="3">X8 domain-containing protein</fullName>
    </recommendedName>
</protein>
<name>A0A9Q0QYL7_9MAGN</name>
<evidence type="ECO:0000256" key="2">
    <source>
        <dbReference type="SAM" id="MobiDB-lite"/>
    </source>
</evidence>
<sequence>MHERMGTKLHQCFISFLFGISLCTGSIITETPLIGATRQAKELDHEELPSSTSESTERDVITPITTVPAANPTPTTVPTPTPITTPMTNPLTSPAAPTITSPSTTPMTGIPASAGGSWCVSSQSASETALQVALDYACGYGGADCSAIQPSGPCYNPDSIRDHASYAFNNYYQKNPVPTSCNFGGSAVTTNIDPSNGSCTFQSTSTSASILNTTNPTGSTVYGAEPSGSSNSAAYVSCSFLKLFTMTNLFVSVLAVRWI</sequence>
<dbReference type="OrthoDB" id="1073427at2759"/>
<dbReference type="PANTHER" id="PTHR31044">
    <property type="entry name" value="BETA-1,3 GLUCANASE"/>
    <property type="match status" value="1"/>
</dbReference>
<reference evidence="4" key="1">
    <citation type="journal article" date="2023" name="Plant J.">
        <title>The genome of the king protea, Protea cynaroides.</title>
        <authorList>
            <person name="Chang J."/>
            <person name="Duong T.A."/>
            <person name="Schoeman C."/>
            <person name="Ma X."/>
            <person name="Roodt D."/>
            <person name="Barker N."/>
            <person name="Li Z."/>
            <person name="Van de Peer Y."/>
            <person name="Mizrachi E."/>
        </authorList>
    </citation>
    <scope>NUCLEOTIDE SEQUENCE</scope>
    <source>
        <tissue evidence="4">Young leaves</tissue>
    </source>
</reference>
<feature type="compositionally biased region" description="Low complexity" evidence="2">
    <location>
        <begin position="84"/>
        <end position="99"/>
    </location>
</feature>
<keyword evidence="1" id="KW-0732">Signal</keyword>
<dbReference type="AlphaFoldDB" id="A0A9Q0QYL7"/>
<dbReference type="InterPro" id="IPR044788">
    <property type="entry name" value="X8_dom_prot"/>
</dbReference>
<gene>
    <name evidence="4" type="ORF">NE237_001620</name>
</gene>
<dbReference type="FunFam" id="1.20.58.1040:FF:000007">
    <property type="entry name" value="PLASMODESMATA CALLOSE-BINDING PROTEIN 2"/>
    <property type="match status" value="1"/>
</dbReference>
<feature type="domain" description="X8" evidence="3">
    <location>
        <begin position="117"/>
        <end position="201"/>
    </location>
</feature>
<dbReference type="InterPro" id="IPR012946">
    <property type="entry name" value="X8"/>
</dbReference>
<keyword evidence="5" id="KW-1185">Reference proteome</keyword>
<feature type="region of interest" description="Disordered" evidence="2">
    <location>
        <begin position="66"/>
        <end position="99"/>
    </location>
</feature>
<evidence type="ECO:0000256" key="1">
    <source>
        <dbReference type="ARBA" id="ARBA00022729"/>
    </source>
</evidence>
<dbReference type="PANTHER" id="PTHR31044:SF52">
    <property type="entry name" value="OS01G0631500 PROTEIN"/>
    <property type="match status" value="1"/>
</dbReference>
<evidence type="ECO:0000313" key="5">
    <source>
        <dbReference type="Proteomes" id="UP001141806"/>
    </source>
</evidence>
<dbReference type="SMART" id="SM00768">
    <property type="entry name" value="X8"/>
    <property type="match status" value="1"/>
</dbReference>
<feature type="compositionally biased region" description="Basic and acidic residues" evidence="2">
    <location>
        <begin position="39"/>
        <end position="48"/>
    </location>
</feature>
<proteinExistence type="predicted"/>
<accession>A0A9Q0QYL7</accession>
<evidence type="ECO:0000313" key="4">
    <source>
        <dbReference type="EMBL" id="KAJ4976514.1"/>
    </source>
</evidence>
<dbReference type="Gene3D" id="1.20.58.1040">
    <property type="match status" value="1"/>
</dbReference>
<feature type="region of interest" description="Disordered" evidence="2">
    <location>
        <begin position="39"/>
        <end position="58"/>
    </location>
</feature>